<evidence type="ECO:0008006" key="4">
    <source>
        <dbReference type="Google" id="ProtNLM"/>
    </source>
</evidence>
<dbReference type="Proteomes" id="UP000237061">
    <property type="component" value="Unassembled WGS sequence"/>
</dbReference>
<dbReference type="InterPro" id="IPR049500">
    <property type="entry name" value="Peptidase_M50B-like"/>
</dbReference>
<accession>A0A2S3ZYK1</accession>
<evidence type="ECO:0000313" key="2">
    <source>
        <dbReference type="EMBL" id="POH74321.1"/>
    </source>
</evidence>
<feature type="transmembrane region" description="Helical" evidence="1">
    <location>
        <begin position="246"/>
        <end position="268"/>
    </location>
</feature>
<gene>
    <name evidence="2" type="ORF">CVS27_07095</name>
</gene>
<proteinExistence type="predicted"/>
<dbReference type="AlphaFoldDB" id="A0A2S3ZYK1"/>
<evidence type="ECO:0000313" key="3">
    <source>
        <dbReference type="Proteomes" id="UP000237061"/>
    </source>
</evidence>
<feature type="transmembrane region" description="Helical" evidence="1">
    <location>
        <begin position="51"/>
        <end position="70"/>
    </location>
</feature>
<keyword evidence="1" id="KW-1133">Transmembrane helix</keyword>
<dbReference type="Pfam" id="PF13398">
    <property type="entry name" value="Peptidase_M50B"/>
    <property type="match status" value="1"/>
</dbReference>
<sequence length="273" mass="29080">MRRQLLGSARELTAASHKLPWVITEQLQPLTAVDSWWQSVLSGFVHAETPAVPVALLLGIVAAAVILSIPRVTWRWFGLYVTFVHELGHAFAALMTGRFVHGLKIGLDHSGQLVSSGRRGFSATWSGFWGYPAPAVVGLALVWSVSAGWAGAAASVGALALLVALIFLRNFTGIMVALVSAAIAQCLVMFANQQTVSYVILTLGIALGVGSVRDFFKVAAVHTRRRNQLASSDAYILAQSTGAPSFIWLSGFAIMIAGSAVCSAYLLWGMLAR</sequence>
<keyword evidence="1" id="KW-0472">Membrane</keyword>
<protein>
    <recommendedName>
        <fullName evidence="4">M50 family peptidase</fullName>
    </recommendedName>
</protein>
<reference evidence="2 3" key="1">
    <citation type="submission" date="2018-01" db="EMBL/GenBank/DDBJ databases">
        <title>Arthrobacter sp. nov., from glaciers in China.</title>
        <authorList>
            <person name="Liu Q."/>
            <person name="Xin Y.-H."/>
        </authorList>
    </citation>
    <scope>NUCLEOTIDE SEQUENCE [LARGE SCALE GENOMIC DNA]</scope>
    <source>
        <strain evidence="2 3">HLT2-12-2</strain>
    </source>
</reference>
<comment type="caution">
    <text evidence="2">The sequence shown here is derived from an EMBL/GenBank/DDBJ whole genome shotgun (WGS) entry which is preliminary data.</text>
</comment>
<keyword evidence="3" id="KW-1185">Reference proteome</keyword>
<evidence type="ECO:0000256" key="1">
    <source>
        <dbReference type="SAM" id="Phobius"/>
    </source>
</evidence>
<feature type="transmembrane region" description="Helical" evidence="1">
    <location>
        <begin position="197"/>
        <end position="216"/>
    </location>
</feature>
<feature type="transmembrane region" description="Helical" evidence="1">
    <location>
        <begin position="121"/>
        <end position="143"/>
    </location>
</feature>
<dbReference type="EMBL" id="PPXC01000004">
    <property type="protein sequence ID" value="POH74321.1"/>
    <property type="molecule type" value="Genomic_DNA"/>
</dbReference>
<organism evidence="2 3">
    <name type="scientific">Arthrobacter glacialis</name>
    <dbReference type="NCBI Taxonomy" id="1664"/>
    <lineage>
        <taxon>Bacteria</taxon>
        <taxon>Bacillati</taxon>
        <taxon>Actinomycetota</taxon>
        <taxon>Actinomycetes</taxon>
        <taxon>Micrococcales</taxon>
        <taxon>Micrococcaceae</taxon>
        <taxon>Arthrobacter</taxon>
    </lineage>
</organism>
<name>A0A2S3ZYK1_ARTGL</name>
<keyword evidence="1" id="KW-0812">Transmembrane</keyword>